<dbReference type="PROSITE" id="PS50042">
    <property type="entry name" value="CNMP_BINDING_3"/>
    <property type="match status" value="1"/>
</dbReference>
<dbReference type="AlphaFoldDB" id="A0A835JE86"/>
<dbReference type="Gene3D" id="3.10.129.10">
    <property type="entry name" value="Hotdog Thioesterase"/>
    <property type="match status" value="1"/>
</dbReference>
<dbReference type="InterPro" id="IPR029069">
    <property type="entry name" value="HotDog_dom_sf"/>
</dbReference>
<sequence>MDIDSAMEFLGGVPLLQRLPSSSLKKIAELAIVKHYEEGQYVIRQGEVGEGIYFIWKGEAQVCGTVNEEEDGRPEFQLQQYDYFGDGLPASAQQADVIALSKLICLVLPRDHCTLLRPKSIWNADKALDSCPLVESILHLESIEVYNAEGEFLCFLTKVLLCVFKVNIFQGITLPDAPRFGKVFGGQFVGQALAAASKTVDCLKLVHSLHAYFLLIGDLDMPIIYNVQRIRDGKSFATRKVDAIQKGNIVFTLMASFQVCKRGTSRNLFDGVTMYFEDAIGLVFDPNVFLYTIILGTSRNLFDGVTMYFEDAIGLKEEHGYVHQLAQMPAVPEPELLLSMEELREKRLTDPLLPRSYRNKVAAKEFIPWPMEIRFCEPNTNTNQTKSPPSLKYWFRAKGKLSDDQALHRCVVAYASDLIFLQVSVNPHRARGLKMSAVSLDHTMWFHRPLRADEWLLFAIVSPAAYNARGFVVGEIFNRKGEHVVSVTQEGLLRTFATTKQARNPTTTSKL</sequence>
<dbReference type="PANTHER" id="PTHR11066">
    <property type="entry name" value="ACYL-COA THIOESTERASE"/>
    <property type="match status" value="1"/>
</dbReference>
<dbReference type="GO" id="GO:0047617">
    <property type="term" value="F:fatty acyl-CoA hydrolase activity"/>
    <property type="evidence" value="ECO:0007669"/>
    <property type="project" value="InterPro"/>
</dbReference>
<dbReference type="PROSITE" id="PS00888">
    <property type="entry name" value="CNMP_BINDING_1"/>
    <property type="match status" value="1"/>
</dbReference>
<name>A0A835JE86_9ROSI</name>
<dbReference type="EMBL" id="JADGMS010000014">
    <property type="protein sequence ID" value="KAF9668955.1"/>
    <property type="molecule type" value="Genomic_DNA"/>
</dbReference>
<dbReference type="Gene3D" id="2.60.120.10">
    <property type="entry name" value="Jelly Rolls"/>
    <property type="match status" value="1"/>
</dbReference>
<comment type="caution">
    <text evidence="4">The sequence shown here is derived from an EMBL/GenBank/DDBJ whole genome shotgun (WGS) entry which is preliminary data.</text>
</comment>
<accession>A0A835JE86</accession>
<protein>
    <recommendedName>
        <fullName evidence="3">Cyclic nucleotide-binding domain-containing protein</fullName>
    </recommendedName>
</protein>
<comment type="similarity">
    <text evidence="1">Belongs to the C/M/P thioester hydrolase family.</text>
</comment>
<reference evidence="4 5" key="1">
    <citation type="submission" date="2020-10" db="EMBL/GenBank/DDBJ databases">
        <title>Plant Genome Project.</title>
        <authorList>
            <person name="Zhang R.-G."/>
        </authorList>
    </citation>
    <scope>NUCLEOTIDE SEQUENCE [LARGE SCALE GENOMIC DNA]</scope>
    <source>
        <strain evidence="4">FAFU-HL-1</strain>
        <tissue evidence="4">Leaf</tissue>
    </source>
</reference>
<dbReference type="Pfam" id="PF13622">
    <property type="entry name" value="4HBT_3"/>
    <property type="match status" value="1"/>
</dbReference>
<dbReference type="CDD" id="cd03445">
    <property type="entry name" value="Thioesterase_II_repeat2"/>
    <property type="match status" value="1"/>
</dbReference>
<dbReference type="FunFam" id="2.60.120.10:FF:000109">
    <property type="entry name" value="Acyl-CoA thioesterase II"/>
    <property type="match status" value="1"/>
</dbReference>
<dbReference type="Gene3D" id="2.40.160.210">
    <property type="entry name" value="Acyl-CoA thioesterase, double hotdog domain"/>
    <property type="match status" value="1"/>
</dbReference>
<dbReference type="InterPro" id="IPR000595">
    <property type="entry name" value="cNMP-bd_dom"/>
</dbReference>
<keyword evidence="2" id="KW-0378">Hydrolase</keyword>
<evidence type="ECO:0000256" key="1">
    <source>
        <dbReference type="ARBA" id="ARBA00006538"/>
    </source>
</evidence>
<dbReference type="InterPro" id="IPR018488">
    <property type="entry name" value="cNMP-bd_CS"/>
</dbReference>
<dbReference type="PANTHER" id="PTHR11066:SF34">
    <property type="entry name" value="ACYL-COENZYME A THIOESTERASE 8"/>
    <property type="match status" value="1"/>
</dbReference>
<dbReference type="GO" id="GO:0006637">
    <property type="term" value="P:acyl-CoA metabolic process"/>
    <property type="evidence" value="ECO:0007669"/>
    <property type="project" value="InterPro"/>
</dbReference>
<gene>
    <name evidence="4" type="ORF">SADUNF_Sadunf14G0057300</name>
</gene>
<evidence type="ECO:0000259" key="3">
    <source>
        <dbReference type="PROSITE" id="PS50042"/>
    </source>
</evidence>
<dbReference type="Proteomes" id="UP000657918">
    <property type="component" value="Unassembled WGS sequence"/>
</dbReference>
<dbReference type="CDD" id="cd00038">
    <property type="entry name" value="CAP_ED"/>
    <property type="match status" value="1"/>
</dbReference>
<dbReference type="SUPFAM" id="SSF51206">
    <property type="entry name" value="cAMP-binding domain-like"/>
    <property type="match status" value="1"/>
</dbReference>
<dbReference type="InterPro" id="IPR018490">
    <property type="entry name" value="cNMP-bd_dom_sf"/>
</dbReference>
<dbReference type="OrthoDB" id="68328at2759"/>
<dbReference type="InterPro" id="IPR003703">
    <property type="entry name" value="Acyl_CoA_thio"/>
</dbReference>
<evidence type="ECO:0000313" key="5">
    <source>
        <dbReference type="Proteomes" id="UP000657918"/>
    </source>
</evidence>
<dbReference type="SUPFAM" id="SSF54637">
    <property type="entry name" value="Thioesterase/thiol ester dehydrase-isomerase"/>
    <property type="match status" value="2"/>
</dbReference>
<dbReference type="InterPro" id="IPR049449">
    <property type="entry name" value="TesB_ACOT8-like_N"/>
</dbReference>
<evidence type="ECO:0000313" key="4">
    <source>
        <dbReference type="EMBL" id="KAF9668955.1"/>
    </source>
</evidence>
<proteinExistence type="inferred from homology"/>
<evidence type="ECO:0000256" key="2">
    <source>
        <dbReference type="ARBA" id="ARBA00022801"/>
    </source>
</evidence>
<dbReference type="Pfam" id="PF00027">
    <property type="entry name" value="cNMP_binding"/>
    <property type="match status" value="1"/>
</dbReference>
<dbReference type="InterPro" id="IPR025652">
    <property type="entry name" value="TesB_C"/>
</dbReference>
<organism evidence="4 5">
    <name type="scientific">Salix dunnii</name>
    <dbReference type="NCBI Taxonomy" id="1413687"/>
    <lineage>
        <taxon>Eukaryota</taxon>
        <taxon>Viridiplantae</taxon>
        <taxon>Streptophyta</taxon>
        <taxon>Embryophyta</taxon>
        <taxon>Tracheophyta</taxon>
        <taxon>Spermatophyta</taxon>
        <taxon>Magnoliopsida</taxon>
        <taxon>eudicotyledons</taxon>
        <taxon>Gunneridae</taxon>
        <taxon>Pentapetalae</taxon>
        <taxon>rosids</taxon>
        <taxon>fabids</taxon>
        <taxon>Malpighiales</taxon>
        <taxon>Salicaceae</taxon>
        <taxon>Saliceae</taxon>
        <taxon>Salix</taxon>
    </lineage>
</organism>
<dbReference type="CDD" id="cd03444">
    <property type="entry name" value="Thioesterase_II_repeat1"/>
    <property type="match status" value="1"/>
</dbReference>
<dbReference type="GO" id="GO:0009062">
    <property type="term" value="P:fatty acid catabolic process"/>
    <property type="evidence" value="ECO:0007669"/>
    <property type="project" value="TreeGrafter"/>
</dbReference>
<keyword evidence="5" id="KW-1185">Reference proteome</keyword>
<dbReference type="InterPro" id="IPR042171">
    <property type="entry name" value="Acyl-CoA_hotdog"/>
</dbReference>
<dbReference type="Pfam" id="PF02551">
    <property type="entry name" value="Acyl_CoA_thio"/>
    <property type="match status" value="1"/>
</dbReference>
<dbReference type="SMART" id="SM00100">
    <property type="entry name" value="cNMP"/>
    <property type="match status" value="1"/>
</dbReference>
<dbReference type="InterPro" id="IPR014710">
    <property type="entry name" value="RmlC-like_jellyroll"/>
</dbReference>
<feature type="domain" description="Cyclic nucleotide-binding" evidence="3">
    <location>
        <begin position="15"/>
        <end position="86"/>
    </location>
</feature>